<dbReference type="Pfam" id="PF05988">
    <property type="entry name" value="DUF899"/>
    <property type="match status" value="1"/>
</dbReference>
<dbReference type="InterPro" id="IPR010296">
    <property type="entry name" value="DUF899_thioredox"/>
</dbReference>
<evidence type="ECO:0000313" key="1">
    <source>
        <dbReference type="EMBL" id="MBE1487551.1"/>
    </source>
</evidence>
<comment type="caution">
    <text evidence="1">The sequence shown here is derived from an EMBL/GenBank/DDBJ whole genome shotgun (WGS) entry which is preliminary data.</text>
</comment>
<sequence>MGDVQVASREDWLTARKQLLAGEEEAARRLAELAAQRRALPVVKLEKEYVFDGPEGKVELLDLFAGRRQLIVYHFMFDPAWEQGCKFCSYLVDNIGHLSHLYARDTTLALVSRAPLAKIESFKARMGWSLPWYSSYGSDFNYDFHVTLDEAVAPVEYNYRDKATLERTGGQTRGEAGGLSVFVQDGGAVHHTYSTYGEGAALLHGIDNYLELTPQGRPLIQDKAGWLRHHDRY</sequence>
<evidence type="ECO:0000313" key="2">
    <source>
        <dbReference type="Proteomes" id="UP000649753"/>
    </source>
</evidence>
<accession>A0A927M6K5</accession>
<organism evidence="1 2">
    <name type="scientific">Plantactinospora soyae</name>
    <dbReference type="NCBI Taxonomy" id="1544732"/>
    <lineage>
        <taxon>Bacteria</taxon>
        <taxon>Bacillati</taxon>
        <taxon>Actinomycetota</taxon>
        <taxon>Actinomycetes</taxon>
        <taxon>Micromonosporales</taxon>
        <taxon>Micromonosporaceae</taxon>
        <taxon>Plantactinospora</taxon>
    </lineage>
</organism>
<dbReference type="EMBL" id="JADBEB010000001">
    <property type="protein sequence ID" value="MBE1487551.1"/>
    <property type="molecule type" value="Genomic_DNA"/>
</dbReference>
<protein>
    <submittedName>
        <fullName evidence="1">Dithiol-disulfide oxidoreductase (DUF899 family)</fullName>
    </submittedName>
</protein>
<gene>
    <name evidence="1" type="ORF">H4W31_003189</name>
</gene>
<proteinExistence type="predicted"/>
<reference evidence="1" key="1">
    <citation type="submission" date="2020-10" db="EMBL/GenBank/DDBJ databases">
        <title>Sequencing the genomes of 1000 actinobacteria strains.</title>
        <authorList>
            <person name="Klenk H.-P."/>
        </authorList>
    </citation>
    <scope>NUCLEOTIDE SEQUENCE</scope>
    <source>
        <strain evidence="1">DSM 46832</strain>
    </source>
</reference>
<dbReference type="Proteomes" id="UP000649753">
    <property type="component" value="Unassembled WGS sequence"/>
</dbReference>
<dbReference type="RefSeq" id="WP_192767375.1">
    <property type="nucleotide sequence ID" value="NZ_JADBEB010000001.1"/>
</dbReference>
<dbReference type="AlphaFoldDB" id="A0A927M6K5"/>
<name>A0A927M6K5_9ACTN</name>
<keyword evidence="2" id="KW-1185">Reference proteome</keyword>